<dbReference type="InterPro" id="IPR011852">
    <property type="entry name" value="TRAP_TAXI"/>
</dbReference>
<evidence type="ECO:0008006" key="4">
    <source>
        <dbReference type="Google" id="ProtNLM"/>
    </source>
</evidence>
<sequence length="342" mass="35501">MTGSTRWSTHLPVRIAVALLAGVLALAGCGGKRNDAGSDDAGSGSGGKSSGGRLTIATGNTTGVYYQLGGGLARLIGRDIDGYRATASETGASVQNIQGIVAGTYDVAFSLADTADDAVEGKGAFESKQPIEALTRLYPNYTHVLVRADSGIDSIADMKGKRISTGSPNSGTEVIAQRLLEATGLDPAKDVKAQRLGLPETQDGMKDGTVDGMFWSGGLPTGGITDLTTSMRGKVKFLDLSAELPKLQQEYGKIYEAGTLPKATYDQAVDVSTIVVPNVLVVKKGFDPDLAGKLVKLVFDRKAELAKVNPAANDISLDTARRTDPIPLNSGADKALSDLGAK</sequence>
<dbReference type="CDD" id="cd13569">
    <property type="entry name" value="PBP2_TAXI_TRAP_like_1"/>
    <property type="match status" value="1"/>
</dbReference>
<evidence type="ECO:0000313" key="3">
    <source>
        <dbReference type="Proteomes" id="UP000198983"/>
    </source>
</evidence>
<dbReference type="Pfam" id="PF16868">
    <property type="entry name" value="NMT1_3"/>
    <property type="match status" value="1"/>
</dbReference>
<dbReference type="PANTHER" id="PTHR42941:SF1">
    <property type="entry name" value="SLL1037 PROTEIN"/>
    <property type="match status" value="1"/>
</dbReference>
<name>A0A1H1M6J8_9ACTN</name>
<feature type="region of interest" description="Disordered" evidence="1">
    <location>
        <begin position="34"/>
        <end position="53"/>
    </location>
</feature>
<accession>A0A1H1M6J8</accession>
<proteinExistence type="predicted"/>
<dbReference type="PROSITE" id="PS51257">
    <property type="entry name" value="PROKAR_LIPOPROTEIN"/>
    <property type="match status" value="1"/>
</dbReference>
<protein>
    <recommendedName>
        <fullName evidence="4">TRAP transporter solute receptor, TAXI family</fullName>
    </recommendedName>
</protein>
<evidence type="ECO:0000313" key="2">
    <source>
        <dbReference type="EMBL" id="SDR82464.1"/>
    </source>
</evidence>
<gene>
    <name evidence="2" type="ORF">SAMN04489717_0702</name>
</gene>
<dbReference type="OrthoDB" id="5582316at2"/>
<keyword evidence="3" id="KW-1185">Reference proteome</keyword>
<dbReference type="SUPFAM" id="SSF53850">
    <property type="entry name" value="Periplasmic binding protein-like II"/>
    <property type="match status" value="1"/>
</dbReference>
<dbReference type="RefSeq" id="WP_092650495.1">
    <property type="nucleotide sequence ID" value="NZ_LT629732.1"/>
</dbReference>
<dbReference type="STRING" id="117157.SAMN04489717_0702"/>
<reference evidence="2 3" key="1">
    <citation type="submission" date="2016-10" db="EMBL/GenBank/DDBJ databases">
        <authorList>
            <person name="de Groot N.N."/>
        </authorList>
    </citation>
    <scope>NUCLEOTIDE SEQUENCE [LARGE SCALE GENOMIC DNA]</scope>
    <source>
        <strain evidence="2 3">DSM 22024</strain>
    </source>
</reference>
<dbReference type="AlphaFoldDB" id="A0A1H1M6J8"/>
<organism evidence="2 3">
    <name type="scientific">Actinopolymorpha singaporensis</name>
    <dbReference type="NCBI Taxonomy" id="117157"/>
    <lineage>
        <taxon>Bacteria</taxon>
        <taxon>Bacillati</taxon>
        <taxon>Actinomycetota</taxon>
        <taxon>Actinomycetes</taxon>
        <taxon>Propionibacteriales</taxon>
        <taxon>Actinopolymorphaceae</taxon>
        <taxon>Actinopolymorpha</taxon>
    </lineage>
</organism>
<dbReference type="EMBL" id="LT629732">
    <property type="protein sequence ID" value="SDR82464.1"/>
    <property type="molecule type" value="Genomic_DNA"/>
</dbReference>
<dbReference type="Proteomes" id="UP000198983">
    <property type="component" value="Chromosome I"/>
</dbReference>
<evidence type="ECO:0000256" key="1">
    <source>
        <dbReference type="SAM" id="MobiDB-lite"/>
    </source>
</evidence>
<dbReference type="PANTHER" id="PTHR42941">
    <property type="entry name" value="SLL1037 PROTEIN"/>
    <property type="match status" value="1"/>
</dbReference>
<dbReference type="NCBIfam" id="TIGR02122">
    <property type="entry name" value="TRAP_TAXI"/>
    <property type="match status" value="1"/>
</dbReference>
<dbReference type="Gene3D" id="3.40.190.10">
    <property type="entry name" value="Periplasmic binding protein-like II"/>
    <property type="match status" value="2"/>
</dbReference>